<keyword evidence="1" id="KW-0677">Repeat</keyword>
<evidence type="ECO:0000313" key="5">
    <source>
        <dbReference type="Proteomes" id="UP000076078"/>
    </source>
</evidence>
<dbReference type="PROSITE" id="PS50088">
    <property type="entry name" value="ANK_REPEAT"/>
    <property type="match status" value="2"/>
</dbReference>
<dbReference type="Gene3D" id="1.25.40.20">
    <property type="entry name" value="Ankyrin repeat-containing domain"/>
    <property type="match status" value="2"/>
</dbReference>
<dbReference type="OMA" id="NMSWLRE"/>
<feature type="repeat" description="ANK" evidence="3">
    <location>
        <begin position="44"/>
        <end position="76"/>
    </location>
</feature>
<dbReference type="Pfam" id="PF12796">
    <property type="entry name" value="Ank_2"/>
    <property type="match status" value="1"/>
</dbReference>
<dbReference type="AlphaFoldDB" id="A0A151ZIZ4"/>
<keyword evidence="5" id="KW-1185">Reference proteome</keyword>
<dbReference type="PROSITE" id="PS50297">
    <property type="entry name" value="ANK_REP_REGION"/>
    <property type="match status" value="1"/>
</dbReference>
<dbReference type="FunCoup" id="A0A151ZIZ4">
    <property type="interactions" value="39"/>
</dbReference>
<keyword evidence="2 3" id="KW-0040">ANK repeat</keyword>
<dbReference type="SUPFAM" id="SSF48403">
    <property type="entry name" value="Ankyrin repeat"/>
    <property type="match status" value="1"/>
</dbReference>
<dbReference type="Proteomes" id="UP000076078">
    <property type="component" value="Unassembled WGS sequence"/>
</dbReference>
<dbReference type="OrthoDB" id="27590at2759"/>
<sequence length="148" mass="16653">MDDQEQYYTNLRLIDAAKRGESESVEEYILDPECKPDINAKDSNGDTPLHWAARNGHDDVIKVLVKYKADVNILNNSKETPLHKAAWKNNLEAVRALVIDGRANVAILNKDGSTALQLAREVEVRKLLVPREDTSKDTEIDPEDSDNE</sequence>
<organism evidence="4 5">
    <name type="scientific">Tieghemostelium lacteum</name>
    <name type="common">Slime mold</name>
    <name type="synonym">Dictyostelium lacteum</name>
    <dbReference type="NCBI Taxonomy" id="361077"/>
    <lineage>
        <taxon>Eukaryota</taxon>
        <taxon>Amoebozoa</taxon>
        <taxon>Evosea</taxon>
        <taxon>Eumycetozoa</taxon>
        <taxon>Dictyostelia</taxon>
        <taxon>Dictyosteliales</taxon>
        <taxon>Raperosteliaceae</taxon>
        <taxon>Tieghemostelium</taxon>
    </lineage>
</organism>
<evidence type="ECO:0000256" key="3">
    <source>
        <dbReference type="PROSITE-ProRule" id="PRU00023"/>
    </source>
</evidence>
<evidence type="ECO:0000256" key="1">
    <source>
        <dbReference type="ARBA" id="ARBA00022737"/>
    </source>
</evidence>
<dbReference type="STRING" id="361077.A0A151ZIZ4"/>
<dbReference type="GO" id="GO:0085020">
    <property type="term" value="P:protein K6-linked ubiquitination"/>
    <property type="evidence" value="ECO:0007669"/>
    <property type="project" value="TreeGrafter"/>
</dbReference>
<dbReference type="PANTHER" id="PTHR24171:SF8">
    <property type="entry name" value="BRCA1-ASSOCIATED RING DOMAIN PROTEIN 1"/>
    <property type="match status" value="1"/>
</dbReference>
<evidence type="ECO:0000313" key="4">
    <source>
        <dbReference type="EMBL" id="KYQ93926.1"/>
    </source>
</evidence>
<dbReference type="EMBL" id="LODT01000024">
    <property type="protein sequence ID" value="KYQ93926.1"/>
    <property type="molecule type" value="Genomic_DNA"/>
</dbReference>
<protein>
    <submittedName>
        <fullName evidence="4">Uncharacterized protein</fullName>
    </submittedName>
</protein>
<gene>
    <name evidence="4" type="ORF">DLAC_04923</name>
</gene>
<dbReference type="InterPro" id="IPR036770">
    <property type="entry name" value="Ankyrin_rpt-contain_sf"/>
</dbReference>
<comment type="caution">
    <text evidence="4">The sequence shown here is derived from an EMBL/GenBank/DDBJ whole genome shotgun (WGS) entry which is preliminary data.</text>
</comment>
<dbReference type="InterPro" id="IPR002110">
    <property type="entry name" value="Ankyrin_rpt"/>
</dbReference>
<reference evidence="4 5" key="1">
    <citation type="submission" date="2015-12" db="EMBL/GenBank/DDBJ databases">
        <title>Dictyostelia acquired genes for synthesis and detection of signals that induce cell-type specialization by lateral gene transfer from prokaryotes.</title>
        <authorList>
            <person name="Gloeckner G."/>
            <person name="Schaap P."/>
        </authorList>
    </citation>
    <scope>NUCLEOTIDE SEQUENCE [LARGE SCALE GENOMIC DNA]</scope>
    <source>
        <strain evidence="4 5">TK</strain>
    </source>
</reference>
<dbReference type="PANTHER" id="PTHR24171">
    <property type="entry name" value="ANKYRIN REPEAT DOMAIN-CONTAINING PROTEIN 39-RELATED"/>
    <property type="match status" value="1"/>
</dbReference>
<evidence type="ECO:0000256" key="2">
    <source>
        <dbReference type="ARBA" id="ARBA00023043"/>
    </source>
</evidence>
<dbReference type="InParanoid" id="A0A151ZIZ4"/>
<dbReference type="GO" id="GO:0004842">
    <property type="term" value="F:ubiquitin-protein transferase activity"/>
    <property type="evidence" value="ECO:0007669"/>
    <property type="project" value="TreeGrafter"/>
</dbReference>
<dbReference type="SMART" id="SM00248">
    <property type="entry name" value="ANK"/>
    <property type="match status" value="2"/>
</dbReference>
<name>A0A151ZIZ4_TIELA</name>
<feature type="repeat" description="ANK" evidence="3">
    <location>
        <begin position="77"/>
        <end position="110"/>
    </location>
</feature>
<accession>A0A151ZIZ4</accession>
<proteinExistence type="predicted"/>